<gene>
    <name evidence="2" type="ORF">IMC76_01315</name>
</gene>
<keyword evidence="3" id="KW-1185">Reference proteome</keyword>
<keyword evidence="1" id="KW-0472">Membrane</keyword>
<dbReference type="RefSeq" id="WP_025803051.1">
    <property type="nucleotide sequence ID" value="NZ_CP053842.1"/>
</dbReference>
<protein>
    <submittedName>
        <fullName evidence="2">Uncharacterized protein</fullName>
    </submittedName>
</protein>
<evidence type="ECO:0000256" key="1">
    <source>
        <dbReference type="SAM" id="Phobius"/>
    </source>
</evidence>
<sequence>MKFEKKVIIGSITSFIITAVGIVAVFFPDLFNLQKEKVISLTMDINTQEDVSKFQDFLLQRAKDGKIFKLDVCMPDFLWTGNGWSKTYVGDKKPAKNQPKNISHDFLKWYSLEYSLENQGLENDDYRICIGLPNTPEDHYGQGWCGELPGYYKDDKGNIVGHAAFNFAGEDFLIGPDANGVIRSKLNSDESCLVQMYGFFYKVPSNIDENWYDFEAIDKKEFLMKNY</sequence>
<name>A0A7M1LG02_9BACT</name>
<proteinExistence type="predicted"/>
<dbReference type="Proteomes" id="UP000594749">
    <property type="component" value="Chromosome"/>
</dbReference>
<dbReference type="OrthoDB" id="9256205at2"/>
<accession>A0A7M1LG02</accession>
<evidence type="ECO:0000313" key="2">
    <source>
        <dbReference type="EMBL" id="QOQ87488.1"/>
    </source>
</evidence>
<dbReference type="EMBL" id="CP063078">
    <property type="protein sequence ID" value="QOQ87488.1"/>
    <property type="molecule type" value="Genomic_DNA"/>
</dbReference>
<evidence type="ECO:0000313" key="3">
    <source>
        <dbReference type="Proteomes" id="UP000594749"/>
    </source>
</evidence>
<organism evidence="2 3">
    <name type="scientific">Campylobacter corcagiensis</name>
    <dbReference type="NCBI Taxonomy" id="1448857"/>
    <lineage>
        <taxon>Bacteria</taxon>
        <taxon>Pseudomonadati</taxon>
        <taxon>Campylobacterota</taxon>
        <taxon>Epsilonproteobacteria</taxon>
        <taxon>Campylobacterales</taxon>
        <taxon>Campylobacteraceae</taxon>
        <taxon>Campylobacter</taxon>
    </lineage>
</organism>
<dbReference type="AlphaFoldDB" id="A0A7M1LG02"/>
<keyword evidence="1" id="KW-1133">Transmembrane helix</keyword>
<feature type="transmembrane region" description="Helical" evidence="1">
    <location>
        <begin position="7"/>
        <end position="27"/>
    </location>
</feature>
<keyword evidence="1" id="KW-0812">Transmembrane</keyword>
<reference evidence="2 3" key="1">
    <citation type="submission" date="2020-10" db="EMBL/GenBank/DDBJ databases">
        <title>Campylobacter and Helicobacter PacBio genomes.</title>
        <authorList>
            <person name="Lane C."/>
        </authorList>
    </citation>
    <scope>NUCLEOTIDE SEQUENCE [LARGE SCALE GENOMIC DNA]</scope>
    <source>
        <strain evidence="2 3">2016D-0077</strain>
    </source>
</reference>